<dbReference type="EMBL" id="BSSD01000013">
    <property type="protein sequence ID" value="GLW95368.1"/>
    <property type="molecule type" value="Genomic_DNA"/>
</dbReference>
<sequence>MGVSAERELPSFFGWLVRNERGRRDLWFVGAAVVVLAVGGLAGERSLWFFLSLPAVAVVHTLMTYRWWRKDELANRE</sequence>
<feature type="transmembrane region" description="Helical" evidence="1">
    <location>
        <begin position="48"/>
        <end position="68"/>
    </location>
</feature>
<dbReference type="Proteomes" id="UP001165042">
    <property type="component" value="Unassembled WGS sequence"/>
</dbReference>
<dbReference type="AlphaFoldDB" id="A0A9W6QUN5"/>
<feature type="transmembrane region" description="Helical" evidence="1">
    <location>
        <begin position="26"/>
        <end position="42"/>
    </location>
</feature>
<name>A0A9W6QUN5_9PSEU</name>
<proteinExistence type="predicted"/>
<protein>
    <submittedName>
        <fullName evidence="2">Uncharacterized protein</fullName>
    </submittedName>
</protein>
<comment type="caution">
    <text evidence="2">The sequence shown here is derived from an EMBL/GenBank/DDBJ whole genome shotgun (WGS) entry which is preliminary data.</text>
</comment>
<keyword evidence="1" id="KW-0812">Transmembrane</keyword>
<organism evidence="2 3">
    <name type="scientific">Actinokineospora globicatena</name>
    <dbReference type="NCBI Taxonomy" id="103729"/>
    <lineage>
        <taxon>Bacteria</taxon>
        <taxon>Bacillati</taxon>
        <taxon>Actinomycetota</taxon>
        <taxon>Actinomycetes</taxon>
        <taxon>Pseudonocardiales</taxon>
        <taxon>Pseudonocardiaceae</taxon>
        <taxon>Actinokineospora</taxon>
    </lineage>
</organism>
<evidence type="ECO:0000313" key="2">
    <source>
        <dbReference type="EMBL" id="GLW95368.1"/>
    </source>
</evidence>
<reference evidence="2" key="1">
    <citation type="submission" date="2023-02" db="EMBL/GenBank/DDBJ databases">
        <title>Actinokineospora globicatena NBRC 15670.</title>
        <authorList>
            <person name="Ichikawa N."/>
            <person name="Sato H."/>
            <person name="Tonouchi N."/>
        </authorList>
    </citation>
    <scope>NUCLEOTIDE SEQUENCE</scope>
    <source>
        <strain evidence="2">NBRC 15670</strain>
    </source>
</reference>
<gene>
    <name evidence="2" type="ORF">Aglo03_61840</name>
</gene>
<evidence type="ECO:0000256" key="1">
    <source>
        <dbReference type="SAM" id="Phobius"/>
    </source>
</evidence>
<accession>A0A9W6QUN5</accession>
<keyword evidence="1" id="KW-1133">Transmembrane helix</keyword>
<keyword evidence="3" id="KW-1185">Reference proteome</keyword>
<keyword evidence="1" id="KW-0472">Membrane</keyword>
<evidence type="ECO:0000313" key="3">
    <source>
        <dbReference type="Proteomes" id="UP001165042"/>
    </source>
</evidence>